<dbReference type="RefSeq" id="WP_229865376.1">
    <property type="nucleotide sequence ID" value="NZ_BMVF01000009.1"/>
</dbReference>
<reference evidence="2" key="2">
    <citation type="submission" date="2020-09" db="EMBL/GenBank/DDBJ databases">
        <authorList>
            <person name="Sun Q."/>
            <person name="Ohkuma M."/>
        </authorList>
    </citation>
    <scope>NUCLEOTIDE SEQUENCE</scope>
    <source>
        <strain evidence="2">JCM 4654</strain>
    </source>
</reference>
<reference evidence="2" key="1">
    <citation type="journal article" date="2014" name="Int. J. Syst. Evol. Microbiol.">
        <title>Complete genome sequence of Corynebacterium casei LMG S-19264T (=DSM 44701T), isolated from a smear-ripened cheese.</title>
        <authorList>
            <consortium name="US DOE Joint Genome Institute (JGI-PGF)"/>
            <person name="Walter F."/>
            <person name="Albersmeier A."/>
            <person name="Kalinowski J."/>
            <person name="Ruckert C."/>
        </authorList>
    </citation>
    <scope>NUCLEOTIDE SEQUENCE</scope>
    <source>
        <strain evidence="2">JCM 4654</strain>
    </source>
</reference>
<dbReference type="GO" id="GO:0016491">
    <property type="term" value="F:oxidoreductase activity"/>
    <property type="evidence" value="ECO:0007669"/>
    <property type="project" value="InterPro"/>
</dbReference>
<dbReference type="AlphaFoldDB" id="A0A919CXX9"/>
<name>A0A919CXX9_9ACTN</name>
<dbReference type="InterPro" id="IPR012347">
    <property type="entry name" value="Ferritin-like"/>
</dbReference>
<protein>
    <recommendedName>
        <fullName evidence="1">Ferritin-like diiron domain-containing protein</fullName>
    </recommendedName>
</protein>
<dbReference type="InterPro" id="IPR003251">
    <property type="entry name" value="Rr_diiron-bd_dom"/>
</dbReference>
<dbReference type="Proteomes" id="UP000608955">
    <property type="component" value="Unassembled WGS sequence"/>
</dbReference>
<evidence type="ECO:0000259" key="1">
    <source>
        <dbReference type="PROSITE" id="PS50905"/>
    </source>
</evidence>
<sequence length="333" mass="35012">MPSPKRLPEEEIVFRHSIRTFMVGVCALTAASQAAPALALAAPAGPRPQVRAARALHAQTLTNLNSAMKGEAFAYASYSLFGTQAAGAGHPAVARLFRNTARTELNEHLHEAAALAGLVGTNAANLRQAIKGETYEHQIMYRGFAAQARRDGDTKAAALFTEIAADEGRHRAAFRKALTAVTTGHGAVPAPPTAGTVAVPAGLPKVRAARTKANLDTAMHGEALAYAKYMLFAAKAKQSGNTALARLWEGTAAVELHEHFAGEAVLAGRVGTTRKNLNKAITGERSEATSIYPAFAKQARAVGDTAAAAYFRNTAADEARHAAAFQAALNRLR</sequence>
<dbReference type="CDD" id="cd01041">
    <property type="entry name" value="Rubrerythrin"/>
    <property type="match status" value="1"/>
</dbReference>
<dbReference type="InterPro" id="IPR052753">
    <property type="entry name" value="Rbr2/Nigerythrin"/>
</dbReference>
<keyword evidence="3" id="KW-1185">Reference proteome</keyword>
<dbReference type="PANTHER" id="PTHR33746:SF4">
    <property type="entry name" value="RUBRERYTHRIN"/>
    <property type="match status" value="1"/>
</dbReference>
<dbReference type="Pfam" id="PF02915">
    <property type="entry name" value="Rubrerythrin"/>
    <property type="match status" value="2"/>
</dbReference>
<feature type="domain" description="Ferritin-like diiron" evidence="1">
    <location>
        <begin position="54"/>
        <end position="185"/>
    </location>
</feature>
<gene>
    <name evidence="2" type="ORF">GCM10010508_37650</name>
</gene>
<dbReference type="GO" id="GO:0046872">
    <property type="term" value="F:metal ion binding"/>
    <property type="evidence" value="ECO:0007669"/>
    <property type="project" value="InterPro"/>
</dbReference>
<accession>A0A919CXX9</accession>
<dbReference type="PROSITE" id="PS50905">
    <property type="entry name" value="FERRITIN_LIKE"/>
    <property type="match status" value="2"/>
</dbReference>
<dbReference type="SUPFAM" id="SSF47240">
    <property type="entry name" value="Ferritin-like"/>
    <property type="match status" value="2"/>
</dbReference>
<evidence type="ECO:0000313" key="2">
    <source>
        <dbReference type="EMBL" id="GHD90965.1"/>
    </source>
</evidence>
<comment type="caution">
    <text evidence="2">The sequence shown here is derived from an EMBL/GenBank/DDBJ whole genome shotgun (WGS) entry which is preliminary data.</text>
</comment>
<dbReference type="Gene3D" id="1.20.1260.10">
    <property type="match status" value="2"/>
</dbReference>
<dbReference type="EMBL" id="BMVF01000009">
    <property type="protein sequence ID" value="GHD90965.1"/>
    <property type="molecule type" value="Genomic_DNA"/>
</dbReference>
<feature type="domain" description="Ferritin-like diiron" evidence="1">
    <location>
        <begin position="205"/>
        <end position="333"/>
    </location>
</feature>
<organism evidence="2 3">
    <name type="scientific">Streptomyces naganishii JCM 4654</name>
    <dbReference type="NCBI Taxonomy" id="1306179"/>
    <lineage>
        <taxon>Bacteria</taxon>
        <taxon>Bacillati</taxon>
        <taxon>Actinomycetota</taxon>
        <taxon>Actinomycetes</taxon>
        <taxon>Kitasatosporales</taxon>
        <taxon>Streptomycetaceae</taxon>
        <taxon>Streptomyces</taxon>
    </lineage>
</organism>
<evidence type="ECO:0000313" key="3">
    <source>
        <dbReference type="Proteomes" id="UP000608955"/>
    </source>
</evidence>
<dbReference type="InterPro" id="IPR009078">
    <property type="entry name" value="Ferritin-like_SF"/>
</dbReference>
<proteinExistence type="predicted"/>
<dbReference type="InterPro" id="IPR009040">
    <property type="entry name" value="Ferritin-like_diiron"/>
</dbReference>
<dbReference type="PANTHER" id="PTHR33746">
    <property type="entry name" value="RUBRERYTHRIN"/>
    <property type="match status" value="1"/>
</dbReference>